<sequence>MPYIGTVTVSVKKSWTRPNLREYSVNEHLADNPMSTMRKVFLWPVDLEHYKHSLEIIGPVGTRLINALNEIAGIAMIFLDMSSVRIVKDSDYHDVFGISPAHSDFYKLRAPNFSCRQPSLLCYNSTKSLDKRFQIRAST</sequence>
<proteinExistence type="predicted"/>
<dbReference type="AlphaFoldDB" id="A0A0G1HEM6"/>
<accession>A0A0G1HEM6</accession>
<organism evidence="1 2">
    <name type="scientific">candidate division WWE3 bacterium GW2011_GWB2_43_22</name>
    <dbReference type="NCBI Taxonomy" id="1619118"/>
    <lineage>
        <taxon>Bacteria</taxon>
        <taxon>Katanobacteria</taxon>
    </lineage>
</organism>
<dbReference type="PATRIC" id="fig|1619118.3.peg.472"/>
<gene>
    <name evidence="1" type="ORF">UV89_C0038G0009</name>
</gene>
<name>A0A0G1HEM6_UNCKA</name>
<comment type="caution">
    <text evidence="1">The sequence shown here is derived from an EMBL/GenBank/DDBJ whole genome shotgun (WGS) entry which is preliminary data.</text>
</comment>
<reference evidence="1 2" key="1">
    <citation type="journal article" date="2015" name="Nature">
        <title>rRNA introns, odd ribosomes, and small enigmatic genomes across a large radiation of phyla.</title>
        <authorList>
            <person name="Brown C.T."/>
            <person name="Hug L.A."/>
            <person name="Thomas B.C."/>
            <person name="Sharon I."/>
            <person name="Castelle C.J."/>
            <person name="Singh A."/>
            <person name="Wilkins M.J."/>
            <person name="Williams K.H."/>
            <person name="Banfield J.F."/>
        </authorList>
    </citation>
    <scope>NUCLEOTIDE SEQUENCE [LARGE SCALE GENOMIC DNA]</scope>
</reference>
<dbReference type="EMBL" id="LCGF01000038">
    <property type="protein sequence ID" value="KKT09354.1"/>
    <property type="molecule type" value="Genomic_DNA"/>
</dbReference>
<evidence type="ECO:0000313" key="2">
    <source>
        <dbReference type="Proteomes" id="UP000033910"/>
    </source>
</evidence>
<evidence type="ECO:0000313" key="1">
    <source>
        <dbReference type="EMBL" id="KKT09354.1"/>
    </source>
</evidence>
<protein>
    <submittedName>
        <fullName evidence="1">Uncharacterized protein</fullName>
    </submittedName>
</protein>
<dbReference type="Proteomes" id="UP000033910">
    <property type="component" value="Unassembled WGS sequence"/>
</dbReference>